<keyword evidence="1" id="KW-0472">Membrane</keyword>
<feature type="transmembrane region" description="Helical" evidence="1">
    <location>
        <begin position="227"/>
        <end position="252"/>
    </location>
</feature>
<comment type="caution">
    <text evidence="2">The sequence shown here is derived from an EMBL/GenBank/DDBJ whole genome shotgun (WGS) entry which is preliminary data.</text>
</comment>
<evidence type="ECO:0000313" key="3">
    <source>
        <dbReference type="Proteomes" id="UP000784294"/>
    </source>
</evidence>
<feature type="transmembrane region" description="Helical" evidence="1">
    <location>
        <begin position="337"/>
        <end position="355"/>
    </location>
</feature>
<feature type="transmembrane region" description="Helical" evidence="1">
    <location>
        <begin position="111"/>
        <end position="129"/>
    </location>
</feature>
<feature type="transmembrane region" description="Helical" evidence="1">
    <location>
        <begin position="183"/>
        <end position="206"/>
    </location>
</feature>
<evidence type="ECO:0000256" key="1">
    <source>
        <dbReference type="SAM" id="Phobius"/>
    </source>
</evidence>
<dbReference type="AlphaFoldDB" id="A0A448WQA2"/>
<evidence type="ECO:0000313" key="2">
    <source>
        <dbReference type="EMBL" id="VEL17462.1"/>
    </source>
</evidence>
<organism evidence="2 3">
    <name type="scientific">Protopolystoma xenopodis</name>
    <dbReference type="NCBI Taxonomy" id="117903"/>
    <lineage>
        <taxon>Eukaryota</taxon>
        <taxon>Metazoa</taxon>
        <taxon>Spiralia</taxon>
        <taxon>Lophotrochozoa</taxon>
        <taxon>Platyhelminthes</taxon>
        <taxon>Monogenea</taxon>
        <taxon>Polyopisthocotylea</taxon>
        <taxon>Polystomatidea</taxon>
        <taxon>Polystomatidae</taxon>
        <taxon>Protopolystoma</taxon>
    </lineage>
</organism>
<accession>A0A448WQA2</accession>
<name>A0A448WQA2_9PLAT</name>
<reference evidence="2" key="1">
    <citation type="submission" date="2018-11" db="EMBL/GenBank/DDBJ databases">
        <authorList>
            <consortium name="Pathogen Informatics"/>
        </authorList>
    </citation>
    <scope>NUCLEOTIDE SEQUENCE</scope>
</reference>
<proteinExistence type="predicted"/>
<sequence length="600" mass="66623">MSNGVIGVSMRPKLPHLPSSDSLSLLRQSASLIAYSASSATAIGAWFLFTSLLATTSGTFGALMLTASMSLRIFGIMKEGLITLMNEEKHAICAMQQLCQNICLLRLSSRILIAIFMLFANVALSFSLFRHYKRGLPDKHKEATRVFKCTRENAKQKIIELTELLIGSSDWCRESPGQCVPAFASFLIIFGGISILGCVTGVIWFGKGQTKPIETQFSYTPCTWGGIPAGALSIFAGITGIAAVHCCSAPLWQCRTWLYLTKRHDMEVKIGLHGQGHLLAITMCLLSIVSSSMAYSLESTMINYFALQTKDARGRESDNYYFGTSLLIDRILFTKSTLILGASLFEITFAVALTVCLTIDLRIRLFLTWIVAILNAYNRYGHARRITEKKTREEEYISDDHYIDDVYEEGNLDTLELPFNVQAVEKDENSLCPPRDSSVLHDVIPTAQLTNQNNTQTSVSDNIRAALKSSIDVRAQKHLRLPQVLAICNEQPTGPFTNQPFHHSCHGDHRPREITRLPQTFSNELPHSSLPLQHAVYEQGSDDMKQVKAVPNAIIINVNNMNQQNSNPVTDAPDLRTTHQSESAFIYIDTQIGNYGITSV</sequence>
<keyword evidence="1" id="KW-0812">Transmembrane</keyword>
<dbReference type="Proteomes" id="UP000784294">
    <property type="component" value="Unassembled WGS sequence"/>
</dbReference>
<gene>
    <name evidence="2" type="ORF">PXEA_LOCUS10902</name>
</gene>
<keyword evidence="3" id="KW-1185">Reference proteome</keyword>
<feature type="transmembrane region" description="Helical" evidence="1">
    <location>
        <begin position="32"/>
        <end position="54"/>
    </location>
</feature>
<keyword evidence="1" id="KW-1133">Transmembrane helix</keyword>
<protein>
    <submittedName>
        <fullName evidence="2">Uncharacterized protein</fullName>
    </submittedName>
</protein>
<dbReference type="EMBL" id="CAAALY010032727">
    <property type="protein sequence ID" value="VEL17462.1"/>
    <property type="molecule type" value="Genomic_DNA"/>
</dbReference>